<dbReference type="Proteomes" id="UP000177328">
    <property type="component" value="Unassembled WGS sequence"/>
</dbReference>
<dbReference type="AlphaFoldDB" id="A0A1F5KGN0"/>
<evidence type="ECO:0000313" key="4">
    <source>
        <dbReference type="EMBL" id="OGE40038.1"/>
    </source>
</evidence>
<dbReference type="InterPro" id="IPR036028">
    <property type="entry name" value="SH3-like_dom_sf"/>
</dbReference>
<feature type="domain" description="SH3" evidence="2">
    <location>
        <begin position="210"/>
        <end position="266"/>
    </location>
</feature>
<dbReference type="InterPro" id="IPR013229">
    <property type="entry name" value="PEGA"/>
</dbReference>
<feature type="domain" description="SH3b" evidence="3">
    <location>
        <begin position="198"/>
        <end position="266"/>
    </location>
</feature>
<accession>A0A1F5KGN0</accession>
<gene>
    <name evidence="4" type="ORF">A3D25_04520</name>
</gene>
<dbReference type="SUPFAM" id="SSF50044">
    <property type="entry name" value="SH3-domain"/>
    <property type="match status" value="1"/>
</dbReference>
<evidence type="ECO:0000313" key="5">
    <source>
        <dbReference type="Proteomes" id="UP000177328"/>
    </source>
</evidence>
<name>A0A1F5KGN0_9BACT</name>
<proteinExistence type="predicted"/>
<dbReference type="PROSITE" id="PS51781">
    <property type="entry name" value="SH3B"/>
    <property type="match status" value="1"/>
</dbReference>
<evidence type="ECO:0000259" key="3">
    <source>
        <dbReference type="PROSITE" id="PS51781"/>
    </source>
</evidence>
<dbReference type="Pfam" id="PF08308">
    <property type="entry name" value="PEGA"/>
    <property type="match status" value="2"/>
</dbReference>
<protein>
    <submittedName>
        <fullName evidence="4">Uncharacterized protein</fullName>
    </submittedName>
</protein>
<sequence>MRKTVFIFFVALSALFIVIRLSSKHISDFLESSSRAGIRVESNPAGEVFIDSQAGGKTPYQKEDLKKGDHLVEIKGDSALSWQGYVKLNPGTLTVVNRELSKSSTEASGEIITLEKGEGVSIISSPSGAEVSIDGIIKGKTPTLVDITPGEHQFVLTKGNFLTRSIRSVVTAGFRLNLAVDLAVSEIDLTQIPTDPISSNSSVKVLDTPTGFLRVRSKANQSSVEISRVAPGDVLTLLDEVPNWKKVKLSDGKEGYVSAQYVEKLP</sequence>
<keyword evidence="1" id="KW-0728">SH3 domain</keyword>
<comment type="caution">
    <text evidence="4">The sequence shown here is derived from an EMBL/GenBank/DDBJ whole genome shotgun (WGS) entry which is preliminary data.</text>
</comment>
<dbReference type="Gene3D" id="2.30.30.40">
    <property type="entry name" value="SH3 Domains"/>
    <property type="match status" value="1"/>
</dbReference>
<dbReference type="InterPro" id="IPR001452">
    <property type="entry name" value="SH3_domain"/>
</dbReference>
<organism evidence="4 5">
    <name type="scientific">Candidatus Daviesbacteria bacterium RIFCSPHIGHO2_02_FULL_43_12</name>
    <dbReference type="NCBI Taxonomy" id="1797776"/>
    <lineage>
        <taxon>Bacteria</taxon>
        <taxon>Candidatus Daviesiibacteriota</taxon>
    </lineage>
</organism>
<dbReference type="EMBL" id="MFDD01000014">
    <property type="protein sequence ID" value="OGE40038.1"/>
    <property type="molecule type" value="Genomic_DNA"/>
</dbReference>
<evidence type="ECO:0000256" key="1">
    <source>
        <dbReference type="ARBA" id="ARBA00022443"/>
    </source>
</evidence>
<evidence type="ECO:0000259" key="2">
    <source>
        <dbReference type="PROSITE" id="PS50002"/>
    </source>
</evidence>
<dbReference type="SMART" id="SM00287">
    <property type="entry name" value="SH3b"/>
    <property type="match status" value="1"/>
</dbReference>
<reference evidence="4 5" key="1">
    <citation type="journal article" date="2016" name="Nat. Commun.">
        <title>Thousands of microbial genomes shed light on interconnected biogeochemical processes in an aquifer system.</title>
        <authorList>
            <person name="Anantharaman K."/>
            <person name="Brown C.T."/>
            <person name="Hug L.A."/>
            <person name="Sharon I."/>
            <person name="Castelle C.J."/>
            <person name="Probst A.J."/>
            <person name="Thomas B.C."/>
            <person name="Singh A."/>
            <person name="Wilkins M.J."/>
            <person name="Karaoz U."/>
            <person name="Brodie E.L."/>
            <person name="Williams K.H."/>
            <person name="Hubbard S.S."/>
            <person name="Banfield J.F."/>
        </authorList>
    </citation>
    <scope>NUCLEOTIDE SEQUENCE [LARGE SCALE GENOMIC DNA]</scope>
</reference>
<dbReference type="InterPro" id="IPR003646">
    <property type="entry name" value="SH3-like_bac-type"/>
</dbReference>
<dbReference type="Pfam" id="PF08239">
    <property type="entry name" value="SH3_3"/>
    <property type="match status" value="1"/>
</dbReference>
<dbReference type="PROSITE" id="PS50002">
    <property type="entry name" value="SH3"/>
    <property type="match status" value="1"/>
</dbReference>